<dbReference type="EMBL" id="CP144051">
    <property type="protein sequence ID" value="WWD15897.1"/>
    <property type="molecule type" value="Genomic_DNA"/>
</dbReference>
<feature type="compositionally biased region" description="Pro residues" evidence="4">
    <location>
        <begin position="1106"/>
        <end position="1115"/>
    </location>
</feature>
<dbReference type="PANTHER" id="PTHR19980">
    <property type="entry name" value="RNA CLEAVAGE STIMULATION FACTOR"/>
    <property type="match status" value="1"/>
</dbReference>
<dbReference type="GO" id="GO:0003729">
    <property type="term" value="F:mRNA binding"/>
    <property type="evidence" value="ECO:0007669"/>
    <property type="project" value="TreeGrafter"/>
</dbReference>
<keyword evidence="3" id="KW-0507">mRNA processing</keyword>
<dbReference type="OrthoDB" id="26282at2759"/>
<feature type="compositionally biased region" description="Low complexity" evidence="4">
    <location>
        <begin position="47"/>
        <end position="63"/>
    </location>
</feature>
<dbReference type="AlphaFoldDB" id="A0A5M6C4J3"/>
<dbReference type="GO" id="GO:0005737">
    <property type="term" value="C:cytoplasm"/>
    <property type="evidence" value="ECO:0007669"/>
    <property type="project" value="UniProtKB-SubCell"/>
</dbReference>
<evidence type="ECO:0000256" key="3">
    <source>
        <dbReference type="RuleBase" id="RU369035"/>
    </source>
</evidence>
<organism evidence="6 7">
    <name type="scientific">Kwoniella shandongensis</name>
    <dbReference type="NCBI Taxonomy" id="1734106"/>
    <lineage>
        <taxon>Eukaryota</taxon>
        <taxon>Fungi</taxon>
        <taxon>Dikarya</taxon>
        <taxon>Basidiomycota</taxon>
        <taxon>Agaricomycotina</taxon>
        <taxon>Tremellomycetes</taxon>
        <taxon>Tremellales</taxon>
        <taxon>Cryptococcaceae</taxon>
        <taxon>Kwoniella</taxon>
    </lineage>
</organism>
<dbReference type="GO" id="GO:0005634">
    <property type="term" value="C:nucleus"/>
    <property type="evidence" value="ECO:0007669"/>
    <property type="project" value="UniProtKB-SubCell"/>
</dbReference>
<dbReference type="RefSeq" id="XP_031862821.1">
    <property type="nucleotide sequence ID" value="XM_032003014.1"/>
</dbReference>
<dbReference type="GeneID" id="43587133"/>
<keyword evidence="1" id="KW-0677">Repeat</keyword>
<dbReference type="Pfam" id="PF05843">
    <property type="entry name" value="Suf"/>
    <property type="match status" value="1"/>
</dbReference>
<keyword evidence="2 3" id="KW-0539">Nucleus</keyword>
<dbReference type="InterPro" id="IPR045243">
    <property type="entry name" value="Rna14-like"/>
</dbReference>
<reference evidence="6" key="2">
    <citation type="submission" date="2024-01" db="EMBL/GenBank/DDBJ databases">
        <title>Comparative genomics of Cryptococcus and Kwoniella reveals pathogenesis evolution and contrasting modes of karyotype evolution via chromosome fusion or intercentromeric recombination.</title>
        <authorList>
            <person name="Coelho M.A."/>
            <person name="David-Palma M."/>
            <person name="Shea T."/>
            <person name="Bowers K."/>
            <person name="McGinley-Smith S."/>
            <person name="Mohammad A.W."/>
            <person name="Gnirke A."/>
            <person name="Yurkov A.M."/>
            <person name="Nowrousian M."/>
            <person name="Sun S."/>
            <person name="Cuomo C.A."/>
            <person name="Heitman J."/>
        </authorList>
    </citation>
    <scope>NUCLEOTIDE SEQUENCE</scope>
    <source>
        <strain evidence="6">CBS 12478</strain>
    </source>
</reference>
<sequence length="1115" mass="120857">MSGPAPAPTPDQSSTDPSAIVQQLQNLTDIEGDLADTALAVMASEQDVTAEAAAASASASDAQDSADAEDALLENAEAIENVLESAIPPAPTPSSASHEHQEQQEVQPSSSSIPSASTTTSDVATVQAAASTPAPAPAETSKTAEEASQLLAAVEADLNNPVLPAEVSEPAHDVQAETEVEEDTSEIVVDVEEPTAENIVEAAMNPENNLPSTTTEQQIQDGHGVQAPVSTPLPTTVSEQQAPYAPSVSSAVKLDIPLPEGLTESSPSVIANPDLIRGLQNDPHNSAFLLAGFNWSIQKTEINDARAWYDALAQDNPTAVQPLLALINLELALSNFPQVEGLFARALKGPSGGVTAAADVSIWKAYLHYIRRQNPITEATPNPDVVRNTITKAYEFALKECGFDRESGEIWDEYIKFVAETPAKNQWETQARDDNLRKLYQRAVCIPLDNVEALWKAYDGFESSLNKLTAKKFLAERSPAYMTARTALRELRALTDPLPKPILPPNPTFADNERATVAAWKAYLKWEEGNPLVIEDEEVLGQRIGYALRKCLAEMRHFPELWHYASNYYLKLGKKDEAADVLKAGVQACSKSFLLTFSLAELEEDRKNHAECHTLFTSLIDRLNPEINELKKTIANEVEIARGPEIPGSNTNSGDDVDMNGESSEVARLVEEREARGKLVAERRGKEVEELQVGLSVVWNMYMRFARRAEGIKAARGVFGKSRKSPHVTWHTFEASAMMEYHSNKDSAVAIRIFELGFKLFSEDVDYVVRYLQFLLSVNDDNNARALFERSAVKIPAEKSRPLWDTWARYEYTYGDLAAVHKLESRFVEVFPNDSPLKRFAQRYTYNGIDQIAIRDLGFGSIGQRSRAAPPPSASAPPVHTQAHGLPPVPPTSSNGGVHSPNGYKRPAPHDSPRQGQGRRLSIDHASRSPKRYRANSPPAGPPGRRYPPQSSGPGGPGVGDRQSSGRFSHPPPHGRDRSPLPLPHAPPAPPPVHMGGRRDDRSSLPPPPPVHLGVGGPLPPVGGIERDRSGVGKPLVWFIGNLPTARAFDGPIFRPDDILSLFSNITPAGTGIPTPPGGGGGGGYAPPPPAHMGRGYPEPERRYGAPPPMRGGRY</sequence>
<feature type="region of interest" description="Disordered" evidence="4">
    <location>
        <begin position="47"/>
        <end position="146"/>
    </location>
</feature>
<reference evidence="6" key="1">
    <citation type="submission" date="2017-08" db="EMBL/GenBank/DDBJ databases">
        <authorList>
            <person name="Cuomo C."/>
            <person name="Billmyre B."/>
            <person name="Heitman J."/>
        </authorList>
    </citation>
    <scope>NUCLEOTIDE SEQUENCE</scope>
    <source>
        <strain evidence="6">CBS 12478</strain>
    </source>
</reference>
<name>A0A5M6C4J3_9TREE</name>
<gene>
    <name evidence="6" type="ORF">CI109_100321</name>
</gene>
<keyword evidence="3" id="KW-0963">Cytoplasm</keyword>
<keyword evidence="7" id="KW-1185">Reference proteome</keyword>
<feature type="compositionally biased region" description="Pro residues" evidence="4">
    <location>
        <begin position="981"/>
        <end position="993"/>
    </location>
</feature>
<protein>
    <recommendedName>
        <fullName evidence="3">mRNA 3'-end-processing protein RNA14</fullName>
    </recommendedName>
</protein>
<evidence type="ECO:0000256" key="4">
    <source>
        <dbReference type="SAM" id="MobiDB-lite"/>
    </source>
</evidence>
<dbReference type="SUPFAM" id="SSF48452">
    <property type="entry name" value="TPR-like"/>
    <property type="match status" value="2"/>
</dbReference>
<dbReference type="Gene3D" id="1.25.40.1040">
    <property type="match status" value="1"/>
</dbReference>
<evidence type="ECO:0000313" key="6">
    <source>
        <dbReference type="EMBL" id="WWD15897.1"/>
    </source>
</evidence>
<evidence type="ECO:0000259" key="5">
    <source>
        <dbReference type="Pfam" id="PF05843"/>
    </source>
</evidence>
<evidence type="ECO:0000256" key="1">
    <source>
        <dbReference type="ARBA" id="ARBA00022737"/>
    </source>
</evidence>
<dbReference type="KEGG" id="ksn:43587133"/>
<accession>A0A5M6C4J3</accession>
<evidence type="ECO:0000313" key="7">
    <source>
        <dbReference type="Proteomes" id="UP000322225"/>
    </source>
</evidence>
<dbReference type="InterPro" id="IPR008847">
    <property type="entry name" value="Suf"/>
</dbReference>
<comment type="function">
    <text evidence="3">Component of the cleavage factor IA (CFIA) complex, which is involved in the endonucleolytic cleavage during polyadenylation-dependent pre-mRNA 3'-end formation.</text>
</comment>
<feature type="domain" description="Suppressor of forked" evidence="5">
    <location>
        <begin position="278"/>
        <end position="856"/>
    </location>
</feature>
<dbReference type="InterPro" id="IPR011990">
    <property type="entry name" value="TPR-like_helical_dom_sf"/>
</dbReference>
<comment type="subcellular location">
    <subcellularLocation>
        <location evidence="3">Nucleus</location>
    </subcellularLocation>
    <subcellularLocation>
        <location evidence="3">Cytoplasm</location>
    </subcellularLocation>
    <text evidence="3">Nucleus and/or cytoplasm.</text>
</comment>
<dbReference type="InterPro" id="IPR003107">
    <property type="entry name" value="HAT"/>
</dbReference>
<dbReference type="SMART" id="SM00386">
    <property type="entry name" value="HAT"/>
    <property type="match status" value="5"/>
</dbReference>
<feature type="compositionally biased region" description="Low complexity" evidence="4">
    <location>
        <begin position="104"/>
        <end position="141"/>
    </location>
</feature>
<evidence type="ECO:0000256" key="2">
    <source>
        <dbReference type="ARBA" id="ARBA00023242"/>
    </source>
</evidence>
<feature type="region of interest" description="Disordered" evidence="4">
    <location>
        <begin position="863"/>
        <end position="1029"/>
    </location>
</feature>
<dbReference type="GO" id="GO:0180010">
    <property type="term" value="P:co-transcriptional mRNA 3'-end processing, cleavage and polyadenylation pathway"/>
    <property type="evidence" value="ECO:0007669"/>
    <property type="project" value="UniProtKB-UniRule"/>
</dbReference>
<feature type="region of interest" description="Disordered" evidence="4">
    <location>
        <begin position="1071"/>
        <end position="1115"/>
    </location>
</feature>
<dbReference type="Proteomes" id="UP000322225">
    <property type="component" value="Chromosome 1"/>
</dbReference>
<proteinExistence type="predicted"/>
<dbReference type="PANTHER" id="PTHR19980:SF0">
    <property type="entry name" value="CLEAVAGE STIMULATION FACTOR SUBUNIT 3"/>
    <property type="match status" value="1"/>
</dbReference>